<dbReference type="InterPro" id="IPR041682">
    <property type="entry name" value="AAA_14"/>
</dbReference>
<name>A0A0D8HCQ5_9ACTN</name>
<dbReference type="InterPro" id="IPR027417">
    <property type="entry name" value="P-loop_NTPase"/>
</dbReference>
<organism evidence="3 4">
    <name type="scientific">Acidithrix ferrooxidans</name>
    <dbReference type="NCBI Taxonomy" id="1280514"/>
    <lineage>
        <taxon>Bacteria</taxon>
        <taxon>Bacillati</taxon>
        <taxon>Actinomycetota</taxon>
        <taxon>Acidimicrobiia</taxon>
        <taxon>Acidimicrobiales</taxon>
        <taxon>Acidimicrobiaceae</taxon>
        <taxon>Acidithrix</taxon>
    </lineage>
</organism>
<comment type="caution">
    <text evidence="3">The sequence shown here is derived from an EMBL/GenBank/DDBJ whole genome shotgun (WGS) entry which is preliminary data.</text>
</comment>
<dbReference type="Pfam" id="PF13635">
    <property type="entry name" value="DUF4143"/>
    <property type="match status" value="1"/>
</dbReference>
<dbReference type="Proteomes" id="UP000032360">
    <property type="component" value="Unassembled WGS sequence"/>
</dbReference>
<sequence length="443" mass="50745">MEFCATKYNGYMERHCLKSLENWKNNKFRKPLVILGPRQVGKTWLIQEFGKRNYEKVVYVNCQRNPDVNQLFEGDLDPNRLLQGLQIIAKATIDPARTLLVIDEIQDVPRALTSLKYFQELRPDIHLATAGSLLGVALHKDNSFPVGKVNILNLHPLDFDEFLRGLGEEHLADLLLEKDYGLMSTFHNHLVELLNEYIFVGGMPEAVSIYREERSVAAARKVQLEIVRGYENDFAKYATPSISRQIAQVWESMPAQLARENRRFVFGHVREGARSRDFEDAISWLQGAGLVHKVTRFTKPAHPARSYEDPKIFKLFLHDVGILGALTKLDPTVLVNRSRTFVESHGALTEQYVLQQIVATRNEVPMYWTPEKPTAEVDFAIERPSGLVPIEVKASENLKSKSLRSYIDRFQPPEAARFSLSNYRVQEDLVNVPLYAIGSWLRR</sequence>
<dbReference type="AlphaFoldDB" id="A0A0D8HCQ5"/>
<accession>A0A0D8HCQ5</accession>
<feature type="domain" description="DUF4143" evidence="2">
    <location>
        <begin position="231"/>
        <end position="395"/>
    </location>
</feature>
<evidence type="ECO:0000259" key="2">
    <source>
        <dbReference type="Pfam" id="PF13635"/>
    </source>
</evidence>
<dbReference type="Gene3D" id="3.40.50.300">
    <property type="entry name" value="P-loop containing nucleotide triphosphate hydrolases"/>
    <property type="match status" value="1"/>
</dbReference>
<dbReference type="EMBL" id="JXYS01000133">
    <property type="protein sequence ID" value="KJF15669.1"/>
    <property type="molecule type" value="Genomic_DNA"/>
</dbReference>
<dbReference type="PATRIC" id="fig|1280514.3.peg.4645"/>
<evidence type="ECO:0000313" key="3">
    <source>
        <dbReference type="EMBL" id="KJF15669.1"/>
    </source>
</evidence>
<dbReference type="STRING" id="1280514.AXFE_34610"/>
<dbReference type="SUPFAM" id="SSF52540">
    <property type="entry name" value="P-loop containing nucleoside triphosphate hydrolases"/>
    <property type="match status" value="1"/>
</dbReference>
<dbReference type="InterPro" id="IPR025420">
    <property type="entry name" value="DUF4143"/>
</dbReference>
<evidence type="ECO:0000313" key="4">
    <source>
        <dbReference type="Proteomes" id="UP000032360"/>
    </source>
</evidence>
<dbReference type="RefSeq" id="WP_320408791.1">
    <property type="nucleotide sequence ID" value="NZ_JXYS01000133.1"/>
</dbReference>
<dbReference type="CDD" id="cd00009">
    <property type="entry name" value="AAA"/>
    <property type="match status" value="1"/>
</dbReference>
<gene>
    <name evidence="3" type="ORF">AXFE_34610</name>
</gene>
<proteinExistence type="predicted"/>
<evidence type="ECO:0000259" key="1">
    <source>
        <dbReference type="Pfam" id="PF13173"/>
    </source>
</evidence>
<protein>
    <submittedName>
        <fullName evidence="3">Archaeal ATPase</fullName>
    </submittedName>
</protein>
<reference evidence="3 4" key="1">
    <citation type="submission" date="2015-01" db="EMBL/GenBank/DDBJ databases">
        <title>Draft genome of the acidophilic iron oxidizer Acidithrix ferrooxidans strain Py-F3.</title>
        <authorList>
            <person name="Poehlein A."/>
            <person name="Eisen S."/>
            <person name="Schloemann M."/>
            <person name="Johnson B.D."/>
            <person name="Daniel R."/>
            <person name="Muehling M."/>
        </authorList>
    </citation>
    <scope>NUCLEOTIDE SEQUENCE [LARGE SCALE GENOMIC DNA]</scope>
    <source>
        <strain evidence="3 4">Py-F3</strain>
    </source>
</reference>
<dbReference type="PANTHER" id="PTHR33295:SF7">
    <property type="entry name" value="ATPASE"/>
    <property type="match status" value="1"/>
</dbReference>
<dbReference type="Pfam" id="PF13173">
    <property type="entry name" value="AAA_14"/>
    <property type="match status" value="1"/>
</dbReference>
<keyword evidence="4" id="KW-1185">Reference proteome</keyword>
<feature type="domain" description="AAA" evidence="1">
    <location>
        <begin position="29"/>
        <end position="163"/>
    </location>
</feature>
<dbReference type="PANTHER" id="PTHR33295">
    <property type="entry name" value="ATPASE"/>
    <property type="match status" value="1"/>
</dbReference>